<accession>A0ABR1M6U5</accession>
<protein>
    <submittedName>
        <fullName evidence="2">Uncharacterized protein</fullName>
    </submittedName>
</protein>
<evidence type="ECO:0000256" key="1">
    <source>
        <dbReference type="SAM" id="MobiDB-lite"/>
    </source>
</evidence>
<gene>
    <name evidence="2" type="ORF">IWX46DRAFT_641495</name>
</gene>
<keyword evidence="3" id="KW-1185">Reference proteome</keyword>
<comment type="caution">
    <text evidence="2">The sequence shown here is derived from an EMBL/GenBank/DDBJ whole genome shotgun (WGS) entry which is preliminary data.</text>
</comment>
<dbReference type="Proteomes" id="UP001365128">
    <property type="component" value="Unassembled WGS sequence"/>
</dbReference>
<name>A0ABR1M6U5_9PEZI</name>
<feature type="compositionally biased region" description="Polar residues" evidence="1">
    <location>
        <begin position="171"/>
        <end position="180"/>
    </location>
</feature>
<feature type="compositionally biased region" description="Polar residues" evidence="1">
    <location>
        <begin position="196"/>
        <end position="205"/>
    </location>
</feature>
<reference evidence="2 3" key="1">
    <citation type="submission" date="2024-04" db="EMBL/GenBank/DDBJ databases">
        <title>Phyllosticta paracitricarpa is synonymous to the EU quarantine fungus P. citricarpa based on phylogenomic analyses.</title>
        <authorList>
            <consortium name="Lawrence Berkeley National Laboratory"/>
            <person name="Van Ingen-Buijs V.A."/>
            <person name="Van Westerhoven A.C."/>
            <person name="Haridas S."/>
            <person name="Skiadas P."/>
            <person name="Martin F."/>
            <person name="Groenewald J.Z."/>
            <person name="Crous P.W."/>
            <person name="Seidl M.F."/>
        </authorList>
    </citation>
    <scope>NUCLEOTIDE SEQUENCE [LARGE SCALE GENOMIC DNA]</scope>
    <source>
        <strain evidence="2 3">CBS 122670</strain>
    </source>
</reference>
<organism evidence="2 3">
    <name type="scientific">Phyllosticta citricarpa</name>
    <dbReference type="NCBI Taxonomy" id="55181"/>
    <lineage>
        <taxon>Eukaryota</taxon>
        <taxon>Fungi</taxon>
        <taxon>Dikarya</taxon>
        <taxon>Ascomycota</taxon>
        <taxon>Pezizomycotina</taxon>
        <taxon>Dothideomycetes</taxon>
        <taxon>Dothideomycetes incertae sedis</taxon>
        <taxon>Botryosphaeriales</taxon>
        <taxon>Phyllostictaceae</taxon>
        <taxon>Phyllosticta</taxon>
    </lineage>
</organism>
<evidence type="ECO:0000313" key="3">
    <source>
        <dbReference type="Proteomes" id="UP001365128"/>
    </source>
</evidence>
<feature type="region of interest" description="Disordered" evidence="1">
    <location>
        <begin position="168"/>
        <end position="221"/>
    </location>
</feature>
<proteinExistence type="predicted"/>
<sequence length="221" mass="25179">MGLRKSIARWYKMKRIAARVDRERYTKMCSGTYDFSLEGTPKRRSNQDHDAPPVRKLNFASDTSSPHSDDDYIWGDSDHSAKCDDPYLWNASRIDQDLEEQEHCTSLISPTSTVRSRELEQCLEKLPPLKAYRFLGLRDSEPRHAFQTPLSDRPRSLEDLRPLSPLLFDFQDNSNTQSAQPARANYTPAGRGHSNAAVSDNTVEDQQAPEANRAPKNPDKN</sequence>
<evidence type="ECO:0000313" key="2">
    <source>
        <dbReference type="EMBL" id="KAK7543432.1"/>
    </source>
</evidence>
<dbReference type="EMBL" id="JBBPDW010000020">
    <property type="protein sequence ID" value="KAK7543432.1"/>
    <property type="molecule type" value="Genomic_DNA"/>
</dbReference>
<feature type="region of interest" description="Disordered" evidence="1">
    <location>
        <begin position="38"/>
        <end position="71"/>
    </location>
</feature>